<feature type="transmembrane region" description="Helical" evidence="5">
    <location>
        <begin position="117"/>
        <end position="138"/>
    </location>
</feature>
<feature type="transmembrane region" description="Helical" evidence="5">
    <location>
        <begin position="272"/>
        <end position="292"/>
    </location>
</feature>
<protein>
    <submittedName>
        <fullName evidence="7">MFS transporter</fullName>
    </submittedName>
</protein>
<gene>
    <name evidence="7" type="ORF">EBQ10_00690</name>
</gene>
<evidence type="ECO:0000256" key="1">
    <source>
        <dbReference type="ARBA" id="ARBA00004651"/>
    </source>
</evidence>
<dbReference type="PANTHER" id="PTHR23542">
    <property type="match status" value="1"/>
</dbReference>
<feature type="transmembrane region" description="Helical" evidence="5">
    <location>
        <begin position="334"/>
        <end position="354"/>
    </location>
</feature>
<evidence type="ECO:0000313" key="7">
    <source>
        <dbReference type="EMBL" id="AZR05957.1"/>
    </source>
</evidence>
<sequence length="362" mass="36753">MVIIGVLTLVVAETGSVAIAAYCSASLAIANGIGNVVIGRLTDQYGQRKPLLAFAPLNVTSMLCLLAVAPNNPPTWQLMFISAAIGMTTSPIGSLSRVRWFPIASPRQLLAAMSWETVNDELIFVLGPAAVGILAATVSPGAPIVVAAGLVATCVIPFALSRHARGPADDGRGVPIANVFRRVRAPFTAMLFMGMFFGAMQTTVTAFAESNGMPGLGGLIYSALGLSAAITALGAVAIPDRLSFSTQIVAAGVGITLFASSCGLASSGWALVGLLFVTGLFIGPTGVAIFTLAGRLAPRGGDGLANTVMVSANVLGVASASAVVGRFLETNVSFGFLAAGICGMGMALVAALLGRRDERLIA</sequence>
<proteinExistence type="predicted"/>
<dbReference type="EMBL" id="CP033905">
    <property type="protein sequence ID" value="AZR05957.1"/>
    <property type="molecule type" value="Genomic_DNA"/>
</dbReference>
<dbReference type="PROSITE" id="PS50850">
    <property type="entry name" value="MFS"/>
    <property type="match status" value="1"/>
</dbReference>
<evidence type="ECO:0000259" key="6">
    <source>
        <dbReference type="PROSITE" id="PS50850"/>
    </source>
</evidence>
<dbReference type="PANTHER" id="PTHR23542:SF1">
    <property type="entry name" value="MAJOR FACILITATOR SUPERFAMILY (MFS) PROFILE DOMAIN-CONTAINING PROTEIN"/>
    <property type="match status" value="1"/>
</dbReference>
<feature type="transmembrane region" description="Helical" evidence="5">
    <location>
        <begin position="304"/>
        <end position="328"/>
    </location>
</feature>
<dbReference type="GO" id="GO:0022857">
    <property type="term" value="F:transmembrane transporter activity"/>
    <property type="evidence" value="ECO:0007669"/>
    <property type="project" value="InterPro"/>
</dbReference>
<comment type="subcellular location">
    <subcellularLocation>
        <location evidence="1">Cell membrane</location>
        <topology evidence="1">Multi-pass membrane protein</topology>
    </subcellularLocation>
</comment>
<dbReference type="InterPro" id="IPR011701">
    <property type="entry name" value="MFS"/>
</dbReference>
<keyword evidence="2 5" id="KW-0812">Transmembrane</keyword>
<organism evidence="7 8">
    <name type="scientific">Trueperella pyogenes</name>
    <dbReference type="NCBI Taxonomy" id="1661"/>
    <lineage>
        <taxon>Bacteria</taxon>
        <taxon>Bacillati</taxon>
        <taxon>Actinomycetota</taxon>
        <taxon>Actinomycetes</taxon>
        <taxon>Actinomycetales</taxon>
        <taxon>Actinomycetaceae</taxon>
        <taxon>Trueperella</taxon>
    </lineage>
</organism>
<dbReference type="InterPro" id="IPR036259">
    <property type="entry name" value="MFS_trans_sf"/>
</dbReference>
<name>A0A3S9QIX7_9ACTO</name>
<feature type="transmembrane region" description="Helical" evidence="5">
    <location>
        <begin position="248"/>
        <end position="266"/>
    </location>
</feature>
<reference evidence="7 8" key="1">
    <citation type="submission" date="2018-11" db="EMBL/GenBank/DDBJ databases">
        <title>Multidrug-resistant genes are associated with an 42-kb island TGI1 carrying a complex class 1 integron in a Trueperella pyogenes.</title>
        <authorList>
            <person name="Dong W."/>
        </authorList>
    </citation>
    <scope>NUCLEOTIDE SEQUENCE [LARGE SCALE GENOMIC DNA]</scope>
    <source>
        <strain evidence="7 8">TP4</strain>
    </source>
</reference>
<dbReference type="Proteomes" id="UP000275951">
    <property type="component" value="Chromosome"/>
</dbReference>
<feature type="transmembrane region" description="Helical" evidence="5">
    <location>
        <begin position="50"/>
        <end position="69"/>
    </location>
</feature>
<feature type="transmembrane region" description="Helical" evidence="5">
    <location>
        <begin position="17"/>
        <end position="38"/>
    </location>
</feature>
<keyword evidence="4 5" id="KW-0472">Membrane</keyword>
<dbReference type="Pfam" id="PF07690">
    <property type="entry name" value="MFS_1"/>
    <property type="match status" value="1"/>
</dbReference>
<feature type="transmembrane region" description="Helical" evidence="5">
    <location>
        <begin position="75"/>
        <end position="96"/>
    </location>
</feature>
<accession>A0A3S9QIX7</accession>
<evidence type="ECO:0000256" key="5">
    <source>
        <dbReference type="SAM" id="Phobius"/>
    </source>
</evidence>
<feature type="transmembrane region" description="Helical" evidence="5">
    <location>
        <begin position="219"/>
        <end position="236"/>
    </location>
</feature>
<dbReference type="InterPro" id="IPR020846">
    <property type="entry name" value="MFS_dom"/>
</dbReference>
<keyword evidence="3 5" id="KW-1133">Transmembrane helix</keyword>
<evidence type="ECO:0000256" key="4">
    <source>
        <dbReference type="ARBA" id="ARBA00023136"/>
    </source>
</evidence>
<evidence type="ECO:0000256" key="2">
    <source>
        <dbReference type="ARBA" id="ARBA00022692"/>
    </source>
</evidence>
<feature type="domain" description="Major facilitator superfamily (MFS) profile" evidence="6">
    <location>
        <begin position="182"/>
        <end position="362"/>
    </location>
</feature>
<evidence type="ECO:0000256" key="3">
    <source>
        <dbReference type="ARBA" id="ARBA00022989"/>
    </source>
</evidence>
<dbReference type="GO" id="GO:0005886">
    <property type="term" value="C:plasma membrane"/>
    <property type="evidence" value="ECO:0007669"/>
    <property type="project" value="UniProtKB-SubCell"/>
</dbReference>
<evidence type="ECO:0000313" key="8">
    <source>
        <dbReference type="Proteomes" id="UP000275951"/>
    </source>
</evidence>
<dbReference type="SUPFAM" id="SSF103473">
    <property type="entry name" value="MFS general substrate transporter"/>
    <property type="match status" value="1"/>
</dbReference>
<feature type="transmembrane region" description="Helical" evidence="5">
    <location>
        <begin position="185"/>
        <end position="207"/>
    </location>
</feature>
<dbReference type="AlphaFoldDB" id="A0A3S9QIX7"/>
<dbReference type="Gene3D" id="1.20.1250.20">
    <property type="entry name" value="MFS general substrate transporter like domains"/>
    <property type="match status" value="2"/>
</dbReference>